<dbReference type="PROSITE" id="PS00198">
    <property type="entry name" value="4FE4S_FER_1"/>
    <property type="match status" value="2"/>
</dbReference>
<accession>I6E8Z0</accession>
<dbReference type="Gene3D" id="3.30.70.20">
    <property type="match status" value="2"/>
</dbReference>
<feature type="domain" description="4Fe-4S ferredoxin-type" evidence="6">
    <location>
        <begin position="114"/>
        <end position="145"/>
    </location>
</feature>
<dbReference type="Pfam" id="PF12800">
    <property type="entry name" value="Fer4_4"/>
    <property type="match status" value="1"/>
</dbReference>
<name>I6E8Z0_SHIBO</name>
<dbReference type="InterPro" id="IPR017900">
    <property type="entry name" value="4Fe4S_Fe_S_CS"/>
</dbReference>
<dbReference type="NCBIfam" id="NF007382">
    <property type="entry name" value="PRK09898.1"/>
    <property type="match status" value="1"/>
</dbReference>
<dbReference type="InterPro" id="IPR050294">
    <property type="entry name" value="RnfB_subfamily"/>
</dbReference>
<dbReference type="SUPFAM" id="SSF54862">
    <property type="entry name" value="4Fe-4S ferredoxins"/>
    <property type="match status" value="1"/>
</dbReference>
<evidence type="ECO:0000256" key="1">
    <source>
        <dbReference type="ARBA" id="ARBA00022485"/>
    </source>
</evidence>
<dbReference type="PROSITE" id="PS51379">
    <property type="entry name" value="4FE4S_FER_2"/>
    <property type="match status" value="3"/>
</dbReference>
<evidence type="ECO:0000256" key="5">
    <source>
        <dbReference type="ARBA" id="ARBA00023014"/>
    </source>
</evidence>
<dbReference type="PANTHER" id="PTHR42859">
    <property type="entry name" value="OXIDOREDUCTASE"/>
    <property type="match status" value="1"/>
</dbReference>
<keyword evidence="1" id="KW-0004">4Fe-4S</keyword>
<dbReference type="PANTHER" id="PTHR42859:SF17">
    <property type="entry name" value="ELECTRON TRANSPORT PROTEIN HYDN-RELATED"/>
    <property type="match status" value="1"/>
</dbReference>
<dbReference type="GO" id="GO:0051539">
    <property type="term" value="F:4 iron, 4 sulfur cluster binding"/>
    <property type="evidence" value="ECO:0007669"/>
    <property type="project" value="UniProtKB-KW"/>
</dbReference>
<comment type="caution">
    <text evidence="7">The sequence shown here is derived from an EMBL/GenBank/DDBJ whole genome shotgun (WGS) entry which is preliminary data.</text>
</comment>
<feature type="domain" description="4Fe-4S ferredoxin-type" evidence="6">
    <location>
        <begin position="180"/>
        <end position="203"/>
    </location>
</feature>
<evidence type="ECO:0000313" key="7">
    <source>
        <dbReference type="EMBL" id="EIQ40482.1"/>
    </source>
</evidence>
<dbReference type="PATRIC" id="fig|766140.3.peg.1811"/>
<dbReference type="Pfam" id="PF13247">
    <property type="entry name" value="Fer4_11"/>
    <property type="match status" value="1"/>
</dbReference>
<keyword evidence="2" id="KW-0479">Metal-binding</keyword>
<evidence type="ECO:0000259" key="6">
    <source>
        <dbReference type="PROSITE" id="PS51379"/>
    </source>
</evidence>
<dbReference type="CDD" id="cd10550">
    <property type="entry name" value="DMSOR_beta_like"/>
    <property type="match status" value="1"/>
</dbReference>
<evidence type="ECO:0000256" key="3">
    <source>
        <dbReference type="ARBA" id="ARBA00022737"/>
    </source>
</evidence>
<evidence type="ECO:0000256" key="4">
    <source>
        <dbReference type="ARBA" id="ARBA00023004"/>
    </source>
</evidence>
<keyword evidence="4" id="KW-0408">Iron</keyword>
<dbReference type="InterPro" id="IPR017896">
    <property type="entry name" value="4Fe4S_Fe-S-bd"/>
</dbReference>
<dbReference type="GO" id="GO:0046872">
    <property type="term" value="F:metal ion binding"/>
    <property type="evidence" value="ECO:0007669"/>
    <property type="project" value="UniProtKB-KW"/>
</dbReference>
<dbReference type="RefSeq" id="WP_001070231.1">
    <property type="nucleotide sequence ID" value="NZ_AKNB01000217.1"/>
</dbReference>
<feature type="domain" description="4Fe-4S ferredoxin-type" evidence="6">
    <location>
        <begin position="147"/>
        <end position="176"/>
    </location>
</feature>
<dbReference type="Proteomes" id="UP000004199">
    <property type="component" value="Unassembled WGS sequence"/>
</dbReference>
<gene>
    <name evidence="7" type="ORF">SB444474_1677</name>
</gene>
<dbReference type="AlphaFoldDB" id="I6E8Z0"/>
<keyword evidence="5" id="KW-0411">Iron-sulfur</keyword>
<proteinExistence type="predicted"/>
<sequence length="225" mass="24437">MNPVDRPLLDIGLTRLEFLRISGKGLAGLTIAPALLSLLGCKQEDIDSGTVGLINTPKGVLVTQRARCTGCHRCEISCTNFNDGSVGTFFSRIKIHRNYFFGDNGVGSGGGLYGDLNYTADTCRQCKEPQCMNVCPIGAITWQQKEGCITVDHKRCIGCSACTTACPWMMATVNTESKKSSKCVLCGECANACPTGALKIIEWKDITVRILQRKKSWLTVGQVIY</sequence>
<dbReference type="EMBL" id="AKNB01000217">
    <property type="protein sequence ID" value="EIQ40482.1"/>
    <property type="molecule type" value="Genomic_DNA"/>
</dbReference>
<protein>
    <recommendedName>
        <fullName evidence="6">4Fe-4S ferredoxin-type domain-containing protein</fullName>
    </recommendedName>
</protein>
<keyword evidence="3" id="KW-0677">Repeat</keyword>
<evidence type="ECO:0000313" key="8">
    <source>
        <dbReference type="Proteomes" id="UP000004199"/>
    </source>
</evidence>
<reference evidence="7 8" key="1">
    <citation type="submission" date="2012-03" db="EMBL/GenBank/DDBJ databases">
        <authorList>
            <person name="Rasko D."/>
            <person name="Redman J."/>
            <person name="Daugherty S.C."/>
            <person name="Tallon L."/>
            <person name="Sadzewicz L."/>
            <person name="Jones K."/>
            <person name="Santana-Cruz I."/>
            <person name="Liu X."/>
        </authorList>
    </citation>
    <scope>NUCLEOTIDE SEQUENCE [LARGE SCALE GENOMIC DNA]</scope>
    <source>
        <strain evidence="7 8">4444-74</strain>
    </source>
</reference>
<organism evidence="7 8">
    <name type="scientific">Shigella boydii 4444-74</name>
    <dbReference type="NCBI Taxonomy" id="766140"/>
    <lineage>
        <taxon>Bacteria</taxon>
        <taxon>Pseudomonadati</taxon>
        <taxon>Pseudomonadota</taxon>
        <taxon>Gammaproteobacteria</taxon>
        <taxon>Enterobacterales</taxon>
        <taxon>Enterobacteriaceae</taxon>
        <taxon>Shigella</taxon>
    </lineage>
</organism>
<evidence type="ECO:0000256" key="2">
    <source>
        <dbReference type="ARBA" id="ARBA00022723"/>
    </source>
</evidence>